<keyword evidence="3" id="KW-1003">Cell membrane</keyword>
<evidence type="ECO:0000256" key="3">
    <source>
        <dbReference type="ARBA" id="ARBA00022475"/>
    </source>
</evidence>
<reference evidence="8 9" key="1">
    <citation type="submission" date="2021-05" db="EMBL/GenBank/DDBJ databases">
        <title>Complete Genome Sequence of Latilactobacillus sp. Strain WDN19, a High D-Aspartate-producing Lactic Acid Bacterium Isolated from a Japanese Pickle.</title>
        <authorList>
            <person name="Kajitani K."/>
            <person name="Takahashi S."/>
        </authorList>
    </citation>
    <scope>NUCLEOTIDE SEQUENCE [LARGE SCALE GENOMIC DNA]</scope>
    <source>
        <strain evidence="8 9">WDN19</strain>
    </source>
</reference>
<feature type="transmembrane region" description="Helical" evidence="7">
    <location>
        <begin position="114"/>
        <end position="135"/>
    </location>
</feature>
<keyword evidence="2" id="KW-0813">Transport</keyword>
<accession>A0ABM7QTX6</accession>
<organism evidence="8 9">
    <name type="scientific">Latilactobacillus curvatus</name>
    <name type="common">Lactobacillus curvatus</name>
    <dbReference type="NCBI Taxonomy" id="28038"/>
    <lineage>
        <taxon>Bacteria</taxon>
        <taxon>Bacillati</taxon>
        <taxon>Bacillota</taxon>
        <taxon>Bacilli</taxon>
        <taxon>Lactobacillales</taxon>
        <taxon>Lactobacillaceae</taxon>
        <taxon>Latilactobacillus</taxon>
    </lineage>
</organism>
<dbReference type="PANTHER" id="PTHR42718">
    <property type="entry name" value="MAJOR FACILITATOR SUPERFAMILY MULTIDRUG TRANSPORTER MFSC"/>
    <property type="match status" value="1"/>
</dbReference>
<dbReference type="RefSeq" id="WP_052202777.1">
    <property type="nucleotide sequence ID" value="NZ_AP024685.1"/>
</dbReference>
<evidence type="ECO:0000313" key="8">
    <source>
        <dbReference type="EMBL" id="BCX30493.1"/>
    </source>
</evidence>
<dbReference type="EMBL" id="AP024685">
    <property type="protein sequence ID" value="BCX30493.1"/>
    <property type="molecule type" value="Genomic_DNA"/>
</dbReference>
<evidence type="ECO:0000256" key="5">
    <source>
        <dbReference type="ARBA" id="ARBA00022989"/>
    </source>
</evidence>
<sequence length="234" mass="25483">MNKIELSCVRLDRLPDDSGYRLERYTLTSLVEAQKLGHQLLDHYDREIFMVIGLDCHQKITVVNPVVIGNINFAVISLRERLGGYIARFFYLGAMMSMWFLTPQIMQTQLHFTPLQAGLGFFPLTIVSFIVAVQVAKLTDRFGNTKLLIVGIILTVIGMFAISFFSAQVGYTVGIALPMILMGIGQGLTLSPLTVAGVANTLLEDSGAASGVVNMVHQIGGSVCMGYISSLCAS</sequence>
<comment type="subcellular location">
    <subcellularLocation>
        <location evidence="1">Cell membrane</location>
        <topology evidence="1">Multi-pass membrane protein</topology>
    </subcellularLocation>
</comment>
<dbReference type="SUPFAM" id="SSF103473">
    <property type="entry name" value="MFS general substrate transporter"/>
    <property type="match status" value="1"/>
</dbReference>
<dbReference type="Pfam" id="PF07690">
    <property type="entry name" value="MFS_1"/>
    <property type="match status" value="1"/>
</dbReference>
<keyword evidence="4 7" id="KW-0812">Transmembrane</keyword>
<keyword evidence="6 7" id="KW-0472">Membrane</keyword>
<evidence type="ECO:0000256" key="7">
    <source>
        <dbReference type="SAM" id="Phobius"/>
    </source>
</evidence>
<feature type="transmembrane region" description="Helical" evidence="7">
    <location>
        <begin position="171"/>
        <end position="190"/>
    </location>
</feature>
<proteinExistence type="predicted"/>
<evidence type="ECO:0000313" key="9">
    <source>
        <dbReference type="Proteomes" id="UP000825100"/>
    </source>
</evidence>
<name>A0ABM7QTX6_LATCU</name>
<protein>
    <recommendedName>
        <fullName evidence="10">Major facilitator superfamily (MFS) profile domain-containing protein</fullName>
    </recommendedName>
</protein>
<dbReference type="PANTHER" id="PTHR42718:SF46">
    <property type="entry name" value="BLR6921 PROTEIN"/>
    <property type="match status" value="1"/>
</dbReference>
<keyword evidence="5 7" id="KW-1133">Transmembrane helix</keyword>
<evidence type="ECO:0008006" key="10">
    <source>
        <dbReference type="Google" id="ProtNLM"/>
    </source>
</evidence>
<dbReference type="InterPro" id="IPR036259">
    <property type="entry name" value="MFS_trans_sf"/>
</dbReference>
<evidence type="ECO:0000256" key="1">
    <source>
        <dbReference type="ARBA" id="ARBA00004651"/>
    </source>
</evidence>
<keyword evidence="9" id="KW-1185">Reference proteome</keyword>
<evidence type="ECO:0000256" key="4">
    <source>
        <dbReference type="ARBA" id="ARBA00022692"/>
    </source>
</evidence>
<feature type="transmembrane region" description="Helical" evidence="7">
    <location>
        <begin position="85"/>
        <end position="102"/>
    </location>
</feature>
<evidence type="ECO:0000256" key="2">
    <source>
        <dbReference type="ARBA" id="ARBA00022448"/>
    </source>
</evidence>
<feature type="transmembrane region" description="Helical" evidence="7">
    <location>
        <begin position="147"/>
        <end position="165"/>
    </location>
</feature>
<dbReference type="InterPro" id="IPR011701">
    <property type="entry name" value="MFS"/>
</dbReference>
<evidence type="ECO:0000256" key="6">
    <source>
        <dbReference type="ARBA" id="ARBA00023136"/>
    </source>
</evidence>
<gene>
    <name evidence="8" type="ORF">LTWDN19_10600</name>
</gene>
<dbReference type="Proteomes" id="UP000825100">
    <property type="component" value="Chromosome"/>
</dbReference>
<dbReference type="Gene3D" id="1.20.1250.20">
    <property type="entry name" value="MFS general substrate transporter like domains"/>
    <property type="match status" value="1"/>
</dbReference>